<evidence type="ECO:0000259" key="3">
    <source>
        <dbReference type="Pfam" id="PF00582"/>
    </source>
</evidence>
<feature type="transmembrane region" description="Helical" evidence="2">
    <location>
        <begin position="209"/>
        <end position="226"/>
    </location>
</feature>
<proteinExistence type="predicted"/>
<keyword evidence="2" id="KW-0472">Membrane</keyword>
<dbReference type="AlphaFoldDB" id="A0A8H4PLN3"/>
<feature type="region of interest" description="Disordered" evidence="1">
    <location>
        <begin position="165"/>
        <end position="184"/>
    </location>
</feature>
<evidence type="ECO:0000313" key="5">
    <source>
        <dbReference type="Proteomes" id="UP000554235"/>
    </source>
</evidence>
<feature type="compositionally biased region" description="Polar residues" evidence="1">
    <location>
        <begin position="78"/>
        <end position="116"/>
    </location>
</feature>
<dbReference type="SUPFAM" id="SSF52402">
    <property type="entry name" value="Adenine nucleotide alpha hydrolases-like"/>
    <property type="match status" value="1"/>
</dbReference>
<name>A0A8H4PLN3_9HYPO</name>
<evidence type="ECO:0000256" key="2">
    <source>
        <dbReference type="SAM" id="Phobius"/>
    </source>
</evidence>
<feature type="compositionally biased region" description="Low complexity" evidence="1">
    <location>
        <begin position="862"/>
        <end position="871"/>
    </location>
</feature>
<keyword evidence="5" id="KW-1185">Reference proteome</keyword>
<organism evidence="4 5">
    <name type="scientific">Fusarium albosuccineum</name>
    <dbReference type="NCBI Taxonomy" id="1237068"/>
    <lineage>
        <taxon>Eukaryota</taxon>
        <taxon>Fungi</taxon>
        <taxon>Dikarya</taxon>
        <taxon>Ascomycota</taxon>
        <taxon>Pezizomycotina</taxon>
        <taxon>Sordariomycetes</taxon>
        <taxon>Hypocreomycetidae</taxon>
        <taxon>Hypocreales</taxon>
        <taxon>Nectriaceae</taxon>
        <taxon>Fusarium</taxon>
        <taxon>Fusarium decemcellulare species complex</taxon>
    </lineage>
</organism>
<dbReference type="EMBL" id="JAADYS010000279">
    <property type="protein sequence ID" value="KAF4470882.1"/>
    <property type="molecule type" value="Genomic_DNA"/>
</dbReference>
<feature type="compositionally biased region" description="Acidic residues" evidence="1">
    <location>
        <begin position="591"/>
        <end position="601"/>
    </location>
</feature>
<feature type="compositionally biased region" description="Polar residues" evidence="1">
    <location>
        <begin position="471"/>
        <end position="483"/>
    </location>
</feature>
<protein>
    <submittedName>
        <fullName evidence="4">Universal stress A family</fullName>
    </submittedName>
</protein>
<accession>A0A8H4PLN3</accession>
<feature type="compositionally biased region" description="Basic and acidic residues" evidence="1">
    <location>
        <begin position="668"/>
        <end position="678"/>
    </location>
</feature>
<dbReference type="Pfam" id="PF00582">
    <property type="entry name" value="Usp"/>
    <property type="match status" value="1"/>
</dbReference>
<feature type="compositionally biased region" description="Polar residues" evidence="1">
    <location>
        <begin position="777"/>
        <end position="791"/>
    </location>
</feature>
<feature type="compositionally biased region" description="Polar residues" evidence="1">
    <location>
        <begin position="43"/>
        <end position="55"/>
    </location>
</feature>
<feature type="compositionally biased region" description="Polar residues" evidence="1">
    <location>
        <begin position="722"/>
        <end position="733"/>
    </location>
</feature>
<dbReference type="PANTHER" id="PTHR47815:SF1">
    <property type="entry name" value="UNIVERSAL STRESS PROTEIN A FAMILY PROTEIN C25B2.10"/>
    <property type="match status" value="1"/>
</dbReference>
<comment type="caution">
    <text evidence="4">The sequence shown here is derived from an EMBL/GenBank/DDBJ whole genome shotgun (WGS) entry which is preliminary data.</text>
</comment>
<dbReference type="OrthoDB" id="843225at2759"/>
<dbReference type="InterPro" id="IPR014729">
    <property type="entry name" value="Rossmann-like_a/b/a_fold"/>
</dbReference>
<feature type="region of interest" description="Disordered" evidence="1">
    <location>
        <begin position="585"/>
        <end position="805"/>
    </location>
</feature>
<dbReference type="PANTHER" id="PTHR47815">
    <property type="entry name" value="UNIVERSAL STRESS PROTEIN A FAMILY PROTEIN C25B2.10"/>
    <property type="match status" value="1"/>
</dbReference>
<dbReference type="InterPro" id="IPR006016">
    <property type="entry name" value="UspA"/>
</dbReference>
<keyword evidence="2" id="KW-1133">Transmembrane helix</keyword>
<feature type="domain" description="UspA" evidence="3">
    <location>
        <begin position="301"/>
        <end position="434"/>
    </location>
</feature>
<dbReference type="Proteomes" id="UP000554235">
    <property type="component" value="Unassembled WGS sequence"/>
</dbReference>
<feature type="region of interest" description="Disordered" evidence="1">
    <location>
        <begin position="464"/>
        <end position="534"/>
    </location>
</feature>
<feature type="compositionally biased region" description="Basic and acidic residues" evidence="1">
    <location>
        <begin position="792"/>
        <end position="805"/>
    </location>
</feature>
<evidence type="ECO:0000256" key="1">
    <source>
        <dbReference type="SAM" id="MobiDB-lite"/>
    </source>
</evidence>
<feature type="compositionally biased region" description="Basic and acidic residues" evidence="1">
    <location>
        <begin position="734"/>
        <end position="744"/>
    </location>
</feature>
<dbReference type="Gene3D" id="3.40.50.620">
    <property type="entry name" value="HUPs"/>
    <property type="match status" value="1"/>
</dbReference>
<keyword evidence="2" id="KW-0812">Transmembrane</keyword>
<feature type="region of interest" description="Disordered" evidence="1">
    <location>
        <begin position="1"/>
        <end position="153"/>
    </location>
</feature>
<reference evidence="4 5" key="1">
    <citation type="submission" date="2020-01" db="EMBL/GenBank/DDBJ databases">
        <title>Identification and distribution of gene clusters putatively required for synthesis of sphingolipid metabolism inhibitors in phylogenetically diverse species of the filamentous fungus Fusarium.</title>
        <authorList>
            <person name="Kim H.-S."/>
            <person name="Busman M."/>
            <person name="Brown D.W."/>
            <person name="Divon H."/>
            <person name="Uhlig S."/>
            <person name="Proctor R.H."/>
        </authorList>
    </citation>
    <scope>NUCLEOTIDE SEQUENCE [LARGE SCALE GENOMIC DNA]</scope>
    <source>
        <strain evidence="4 5">NRRL 20459</strain>
    </source>
</reference>
<feature type="compositionally biased region" description="Polar residues" evidence="1">
    <location>
        <begin position="649"/>
        <end position="658"/>
    </location>
</feature>
<feature type="compositionally biased region" description="Basic and acidic residues" evidence="1">
    <location>
        <begin position="710"/>
        <end position="721"/>
    </location>
</feature>
<sequence length="919" mass="100935">MATASIAPPAAVQRNDSDVSPRTVVPPGDSKPRDSKVDYFPPDSNTVDGSNTSVRVSDGDDSSAHKSSISFAADLPTARSSSLESNGNAANATQSTMRRKSSTSSVTFRNVRNPSLPQGKPQHMNKARIRESSPPPTSTQRAHPRVRSRRDNVDLPASTYGQIRFPAPSLKHKGPDTSVGPGLPNRQVQIDVTPLFTTELGRRKFPQAFVVKLIIVIIVIANSLLFPPPIFYLSPSILNIHYYRFVPTLVAMATLTETPRNRFQRRVAFDNLETGEATKNNLIAYSLNERHKGYQARRRSRTFMVGLDEHAYSDYALQWLLDELVDDGDDVVCVRVIEKDLRYTEKEYQEHAKTVMNEIIARNGSNRAVNLILEYAVGKLHTTFQNLIQMYQPAMLIVGTRGRTLGGLQGLVNTRNSFSKYCLQYSPVPVVVVRPTEKRLKKKSKRANDSTRQTYVSMLAATAGKHEADSEASSTYELEVQNSPDEEAHQVARALGLPASFDPTIKPINPGQLLSPRTHGAANVNAADESPEDQRVVKDLATVGAESDDDEDDDSGEFEVVTGQQALNKHKMEQLHKMEVGEAAAFKMKVEDEEDDDDDTPDQAAGGEGTWIEMHPMNPGRARLTSFDGESTGVPATELGTAKSEETSESIGKQQQKNGGLVLVSSTSEEHAHSKEIDDSGIMPTASEGESGHGPRLESMSPDNPASRPCRADQQLDHEPNYQKQVSGSSQQKDAVRDGTRTRDSTSAPKNGDQGEEENQSDGSYSSDPTPAPGNGDQRQGQRENQSSSPDGRSEEQSNSRPCMEKLMKVSSEFVPCYDCQDDMMLITNDGKRTELDEAIDSDPEAASASLGRTGRKRETTPTRQPQFPPFNQRFQSSFACLLGLFLRALKPKAQDDARLALDLCDKTTIRDAADRATK</sequence>
<feature type="region of interest" description="Disordered" evidence="1">
    <location>
        <begin position="836"/>
        <end position="871"/>
    </location>
</feature>
<evidence type="ECO:0000313" key="4">
    <source>
        <dbReference type="EMBL" id="KAF4470882.1"/>
    </source>
</evidence>
<gene>
    <name evidence="4" type="ORF">FALBO_2203</name>
</gene>